<evidence type="ECO:0000313" key="2">
    <source>
        <dbReference type="Proteomes" id="UP001526337"/>
    </source>
</evidence>
<dbReference type="RefSeq" id="WP_265176022.1">
    <property type="nucleotide sequence ID" value="NZ_JANGSQ010000080.1"/>
</dbReference>
<accession>A0ABT3K274</accession>
<gene>
    <name evidence="1" type="ORF">NO263_02750</name>
</gene>
<dbReference type="Proteomes" id="UP001526337">
    <property type="component" value="Unassembled WGS sequence"/>
</dbReference>
<reference evidence="1 2" key="1">
    <citation type="submission" date="2022-07" db="EMBL/GenBank/DDBJ databases">
        <title>Genome stability of Gluconacetobacter entanii AV429.</title>
        <authorList>
            <person name="Trcek J."/>
            <person name="Cepec E."/>
        </authorList>
    </citation>
    <scope>NUCLEOTIDE SEQUENCE [LARGE SCALE GENOMIC DNA]</scope>
    <source>
        <strain evidence="1 2">AV429_2022</strain>
    </source>
</reference>
<organism evidence="1 2">
    <name type="scientific">Gluconacetobacter entanii</name>
    <dbReference type="NCBI Taxonomy" id="108528"/>
    <lineage>
        <taxon>Bacteria</taxon>
        <taxon>Pseudomonadati</taxon>
        <taxon>Pseudomonadota</taxon>
        <taxon>Alphaproteobacteria</taxon>
        <taxon>Acetobacterales</taxon>
        <taxon>Acetobacteraceae</taxon>
        <taxon>Gluconacetobacter</taxon>
    </lineage>
</organism>
<name>A0ABT3K274_9PROT</name>
<protein>
    <submittedName>
        <fullName evidence="1">Uncharacterized protein</fullName>
    </submittedName>
</protein>
<comment type="caution">
    <text evidence="1">The sequence shown here is derived from an EMBL/GenBank/DDBJ whole genome shotgun (WGS) entry which is preliminary data.</text>
</comment>
<dbReference type="EMBL" id="JANGSQ010000080">
    <property type="protein sequence ID" value="MCW4589501.1"/>
    <property type="molecule type" value="Genomic_DNA"/>
</dbReference>
<keyword evidence="2" id="KW-1185">Reference proteome</keyword>
<proteinExistence type="predicted"/>
<sequence length="154" mass="17682">MELWPFDKITQVPLNPENSPRQDFADITKNMDLIDISSLLVINTIRGFRSESFTGIVSYIFREKLKIEFKKDYSIDSVEFRIPYRTFNDAGLLYKGVDLLQNNMKFVYDDLNKNGIETKVDDLGFSASSIGAYFFSANFDGNIDTKLDAVTIYL</sequence>
<evidence type="ECO:0000313" key="1">
    <source>
        <dbReference type="EMBL" id="MCW4589501.1"/>
    </source>
</evidence>